<evidence type="ECO:0000313" key="2">
    <source>
        <dbReference type="EMBL" id="KAH1074719.1"/>
    </source>
</evidence>
<evidence type="ECO:0000256" key="1">
    <source>
        <dbReference type="SAM" id="MobiDB-lite"/>
    </source>
</evidence>
<dbReference type="Proteomes" id="UP000828251">
    <property type="component" value="Unassembled WGS sequence"/>
</dbReference>
<proteinExistence type="predicted"/>
<feature type="compositionally biased region" description="Basic and acidic residues" evidence="1">
    <location>
        <begin position="164"/>
        <end position="201"/>
    </location>
</feature>
<dbReference type="AlphaFoldDB" id="A0A9D3ZZD4"/>
<feature type="compositionally biased region" description="Basic and acidic residues" evidence="1">
    <location>
        <begin position="125"/>
        <end position="136"/>
    </location>
</feature>
<reference evidence="2 3" key="1">
    <citation type="journal article" date="2021" name="Plant Biotechnol. J.">
        <title>Multi-omics assisted identification of the key and species-specific regulatory components of drought-tolerant mechanisms in Gossypium stocksii.</title>
        <authorList>
            <person name="Yu D."/>
            <person name="Ke L."/>
            <person name="Zhang D."/>
            <person name="Wu Y."/>
            <person name="Sun Y."/>
            <person name="Mei J."/>
            <person name="Sun J."/>
            <person name="Sun Y."/>
        </authorList>
    </citation>
    <scope>NUCLEOTIDE SEQUENCE [LARGE SCALE GENOMIC DNA]</scope>
    <source>
        <strain evidence="3">cv. E1</strain>
        <tissue evidence="2">Leaf</tissue>
    </source>
</reference>
<evidence type="ECO:0000313" key="3">
    <source>
        <dbReference type="Proteomes" id="UP000828251"/>
    </source>
</evidence>
<feature type="region of interest" description="Disordered" evidence="1">
    <location>
        <begin position="80"/>
        <end position="218"/>
    </location>
</feature>
<accession>A0A9D3ZZD4</accession>
<name>A0A9D3ZZD4_9ROSI</name>
<sequence>MEVGSPNWDGELEVVKSDGEEIAKAVIWRWDDNWLGISRELILSSLFLKKKWPRDMDDLGRLRVEVMVVLIMIHRERSDKAHPKVGENDDVDTTVKKESDNEETNTKEEDDAPKKSSNKNTSKKIAMDRPDSKLKDTSASGKKLTSAKSSRKSSGSTSKQGASDGDRTPGSKLKDSASKKQKVGKEGSNDVKFSTKNEVPGKKQTNKSPAKVSTKTQR</sequence>
<comment type="caution">
    <text evidence="2">The sequence shown here is derived from an EMBL/GenBank/DDBJ whole genome shotgun (WGS) entry which is preliminary data.</text>
</comment>
<organism evidence="2 3">
    <name type="scientific">Gossypium stocksii</name>
    <dbReference type="NCBI Taxonomy" id="47602"/>
    <lineage>
        <taxon>Eukaryota</taxon>
        <taxon>Viridiplantae</taxon>
        <taxon>Streptophyta</taxon>
        <taxon>Embryophyta</taxon>
        <taxon>Tracheophyta</taxon>
        <taxon>Spermatophyta</taxon>
        <taxon>Magnoliopsida</taxon>
        <taxon>eudicotyledons</taxon>
        <taxon>Gunneridae</taxon>
        <taxon>Pentapetalae</taxon>
        <taxon>rosids</taxon>
        <taxon>malvids</taxon>
        <taxon>Malvales</taxon>
        <taxon>Malvaceae</taxon>
        <taxon>Malvoideae</taxon>
        <taxon>Gossypium</taxon>
    </lineage>
</organism>
<dbReference type="OrthoDB" id="370884at2759"/>
<feature type="compositionally biased region" description="Polar residues" evidence="1">
    <location>
        <begin position="206"/>
        <end position="218"/>
    </location>
</feature>
<gene>
    <name evidence="2" type="ORF">J1N35_027047</name>
</gene>
<dbReference type="EMBL" id="JAIQCV010000008">
    <property type="protein sequence ID" value="KAH1074719.1"/>
    <property type="molecule type" value="Genomic_DNA"/>
</dbReference>
<protein>
    <submittedName>
        <fullName evidence="2">Uncharacterized protein</fullName>
    </submittedName>
</protein>
<feature type="compositionally biased region" description="Low complexity" evidence="1">
    <location>
        <begin position="142"/>
        <end position="159"/>
    </location>
</feature>
<keyword evidence="3" id="KW-1185">Reference proteome</keyword>
<feature type="compositionally biased region" description="Basic and acidic residues" evidence="1">
    <location>
        <begin position="80"/>
        <end position="107"/>
    </location>
</feature>